<dbReference type="InterPro" id="IPR032109">
    <property type="entry name" value="Big_3_5"/>
</dbReference>
<dbReference type="InterPro" id="IPR013783">
    <property type="entry name" value="Ig-like_fold"/>
</dbReference>
<name>A0A4R6J4U2_9ACTN</name>
<feature type="domain" description="Bacterial Ig-like" evidence="4">
    <location>
        <begin position="1629"/>
        <end position="1715"/>
    </location>
</feature>
<dbReference type="OrthoDB" id="5116909at2"/>
<evidence type="ECO:0000256" key="1">
    <source>
        <dbReference type="SAM" id="MobiDB-lite"/>
    </source>
</evidence>
<dbReference type="Gene3D" id="2.60.40.10">
    <property type="entry name" value="Immunoglobulins"/>
    <property type="match status" value="2"/>
</dbReference>
<keyword evidence="2" id="KW-0732">Signal</keyword>
<feature type="chain" id="PRO_5020342828" evidence="2">
    <location>
        <begin position="40"/>
        <end position="1814"/>
    </location>
</feature>
<keyword evidence="6" id="KW-1185">Reference proteome</keyword>
<evidence type="ECO:0000313" key="6">
    <source>
        <dbReference type="Proteomes" id="UP000295388"/>
    </source>
</evidence>
<feature type="region of interest" description="Disordered" evidence="1">
    <location>
        <begin position="312"/>
        <end position="348"/>
    </location>
</feature>
<accession>A0A4R6J4U2</accession>
<feature type="compositionally biased region" description="Polar residues" evidence="1">
    <location>
        <begin position="326"/>
        <end position="339"/>
    </location>
</feature>
<evidence type="ECO:0000256" key="2">
    <source>
        <dbReference type="SAM" id="SignalP"/>
    </source>
</evidence>
<dbReference type="GO" id="GO:0005975">
    <property type="term" value="P:carbohydrate metabolic process"/>
    <property type="evidence" value="ECO:0007669"/>
    <property type="project" value="UniProtKB-ARBA"/>
</dbReference>
<proteinExistence type="predicted"/>
<dbReference type="InterPro" id="IPR007280">
    <property type="entry name" value="Peptidase_C_arc/bac"/>
</dbReference>
<dbReference type="RefSeq" id="WP_133805776.1">
    <property type="nucleotide sequence ID" value="NZ_SNWQ01000042.1"/>
</dbReference>
<protein>
    <submittedName>
        <fullName evidence="5">Ig-like domain-containing protein</fullName>
    </submittedName>
</protein>
<evidence type="ECO:0000259" key="3">
    <source>
        <dbReference type="Pfam" id="PF04151"/>
    </source>
</evidence>
<comment type="caution">
    <text evidence="5">The sequence shown here is derived from an EMBL/GenBank/DDBJ whole genome shotgun (WGS) entry which is preliminary data.</text>
</comment>
<feature type="signal peptide" evidence="2">
    <location>
        <begin position="1"/>
        <end position="39"/>
    </location>
</feature>
<evidence type="ECO:0000259" key="4">
    <source>
        <dbReference type="Pfam" id="PF16640"/>
    </source>
</evidence>
<dbReference type="EMBL" id="SNWQ01000042">
    <property type="protein sequence ID" value="TDO30007.1"/>
    <property type="molecule type" value="Genomic_DNA"/>
</dbReference>
<dbReference type="Pfam" id="PF04151">
    <property type="entry name" value="PPC"/>
    <property type="match status" value="1"/>
</dbReference>
<gene>
    <name evidence="5" type="ORF">EV643_14216</name>
</gene>
<dbReference type="Gene3D" id="2.60.120.380">
    <property type="match status" value="4"/>
</dbReference>
<feature type="compositionally biased region" description="Low complexity" evidence="1">
    <location>
        <begin position="718"/>
        <end position="728"/>
    </location>
</feature>
<organism evidence="5 6">
    <name type="scientific">Kribbella caucasensis</name>
    <dbReference type="NCBI Taxonomy" id="2512215"/>
    <lineage>
        <taxon>Bacteria</taxon>
        <taxon>Bacillati</taxon>
        <taxon>Actinomycetota</taxon>
        <taxon>Actinomycetes</taxon>
        <taxon>Propionibacteriales</taxon>
        <taxon>Kribbellaceae</taxon>
        <taxon>Kribbella</taxon>
    </lineage>
</organism>
<reference evidence="5 6" key="1">
    <citation type="submission" date="2019-03" db="EMBL/GenBank/DDBJ databases">
        <title>Genomic Encyclopedia of Type Strains, Phase III (KMG-III): the genomes of soil and plant-associated and newly described type strains.</title>
        <authorList>
            <person name="Whitman W."/>
        </authorList>
    </citation>
    <scope>NUCLEOTIDE SEQUENCE [LARGE SCALE GENOMIC DNA]</scope>
    <source>
        <strain evidence="5 6">VKM Ac-2527</strain>
    </source>
</reference>
<dbReference type="Pfam" id="PF16640">
    <property type="entry name" value="Big_3_5"/>
    <property type="match status" value="1"/>
</dbReference>
<dbReference type="Proteomes" id="UP000295388">
    <property type="component" value="Unassembled WGS sequence"/>
</dbReference>
<sequence length="1814" mass="181884">MSTRLARIKISGLRAVVAVTAALAVVVAASVVSLPQALAAPPGNDDFGAAEQLTGTLPIQVSASNVDATKEPGEPDHGGNAGGSSIWFSWTAPATGPVVIDVCGSNVKNQVGVYTGSAVNALTSAVSADEACDGYPSTSRLVRLAAAAGTTYWIAVDGYNGATGDLELVIRNAPANDGFAAAEVLGGSLPIAVTGSNFGATGEPGEPAHAGTTGRHSIWYSWTPAASGPITIATCASDFDTVLGVYTGTTVTALTEVVANDNGCGTKSAVTFAAAAGTTYRIAVDGVPGEEGSTTTGTVELRVRTAVVPPNDDFGAAQTIDGPLPISTTSSNIDATKQPNEPAHAGNSGGTSVWFNWTAAESGQMTISTCLSTFDTLLGVYTGSAVGSLTAVASNDDSCGTGSVARFAATAGTTYRIAVDGYAGATGTIQLKLVSAPANDDFAAAQVLSGPLPITATGTNVGATKQAGEPDDIGGGGATVWYSWTAAATGPVTISSCASGVSTKLGVYTGTDVTALTVVPVRDLRCTNRAKVSLQATAGTTYRIVIDGAAFSDGSPMTGPIGLTIRPSSPPANDDFANAEVLSGAPPLTVSGSTADATDEAGDPLGGPSVWYSWTAAASGVVIVSTCSGSGADTRLGIYTGDAIGGLSEVTGEDRFCGFGAARIVTVAAGTTYRIGVSGQYPNEFGGFTLTIRTPVRPANDAFADAQALDGPLPLSVTGTTTDASTETGEPDGGNSVWYSWTAEAAGPVDVDTCDSGLTGDSALAVFTGTTVGALTEIAANGDSCGSLSRVTFTAAAGTTYKIRVSGEVGSFRLRLRVPHPPSNDDFANAAVLTGALPLSASGTNVEASRESGEPLHDNGRGYASVWYSWTATVTGRMSIDTCGSDFDTVLGVYTGSAVSGLGRVASNDNGCGAAAAGSKVAFNAVSGTTYRIAVDGHANNSGGASAEGSVELTIKAVNLPANDNRADAQTLSATLPVSATGTNVGATKEPGEFNHVGNVGGASVWYRWTAAAGGPVTVDTCDAGFATLLAVYVVRPDGQLGSAAANRNACGNGARDTFIATAGTSYLLAVDGADGAQGNFTLNLRAADRPANDNFTDATELTGALPITATGTNVEATRETSEPRHAGTNGGASVWFSWTALATGRISIDTCGSSFDTVLGVYTGSAVGGLTVVASNDNSCGTRSQVTFTAVSGTTYRIAVDGPVRNSGSIRLVVRAPAQPANDDFADALGLTGALPIEVSGTTVDATREGSEPFHGGLLGTASVWYRWTAATAGKVVVETCGSSFDTLLGVYTGLEVGDLSTVAINGDACGSQSRVEFAAIAGTTYWIAVDGGGGASGAVRLTVRPPQRPANDAFAAAQSLGGTLPVAVAGTNVDATREGSEPFHGGLPGSASVWYSWTPSATRRVTIDTCGGEVNTVLAVYTGGALADLNNVASDNDGCGRSYGGSRVTFTATAGTTYRIAVDGIANPGIAGALPGTGALDLRLTAADPPANDDFAAARVLTGFLPIAWTGTNAGATRESGEPFHAGFVGGTSVWFSWTPTLSGRVAIDTCARNFDTLLAVYTGSSFGTLNPVAGNNNGCGSASKVTFTAAAGTTYRIAVDGRGEAAGSIALAITDLEPRAATVTTLTSTPNPSSYGQPVTVTATVTGGSTTPTGEVQFVVDGTDSGTPRPLVTGKASISLPGLAVGAHTLTARYTGDATHAPSSGSTSQQVNRMATRLVAHPAVLEILPLRITLRLSATLTDATGQPLPGQQVRFVLSDRTVCTATTAANGRASCTSTGAWLAAVLHLGYDAHYDGTPTHQPSHAHGGVLG</sequence>
<evidence type="ECO:0000313" key="5">
    <source>
        <dbReference type="EMBL" id="TDO30007.1"/>
    </source>
</evidence>
<feature type="region of interest" description="Disordered" evidence="1">
    <location>
        <begin position="715"/>
        <end position="735"/>
    </location>
</feature>
<feature type="domain" description="Peptidase C-terminal archaeal/bacterial" evidence="3">
    <location>
        <begin position="737"/>
        <end position="807"/>
    </location>
</feature>